<evidence type="ECO:0000259" key="3">
    <source>
        <dbReference type="Pfam" id="PF17678"/>
    </source>
</evidence>
<organism evidence="4 5">
    <name type="scientific">Coprinellus micaceus</name>
    <name type="common">Glistening ink-cap mushroom</name>
    <name type="synonym">Coprinus micaceus</name>
    <dbReference type="NCBI Taxonomy" id="71717"/>
    <lineage>
        <taxon>Eukaryota</taxon>
        <taxon>Fungi</taxon>
        <taxon>Dikarya</taxon>
        <taxon>Basidiomycota</taxon>
        <taxon>Agaricomycotina</taxon>
        <taxon>Agaricomycetes</taxon>
        <taxon>Agaricomycetidae</taxon>
        <taxon>Agaricales</taxon>
        <taxon>Agaricineae</taxon>
        <taxon>Psathyrellaceae</taxon>
        <taxon>Coprinellus</taxon>
    </lineage>
</organism>
<name>A0A4Y7STY6_COPMI</name>
<dbReference type="GO" id="GO:0000224">
    <property type="term" value="F:peptide-N4-(N-acetyl-beta-glucosaminyl)asparagine amidase activity"/>
    <property type="evidence" value="ECO:0007669"/>
    <property type="project" value="TreeGrafter"/>
</dbReference>
<dbReference type="Pfam" id="PF07971">
    <property type="entry name" value="Glyco_hydro_92"/>
    <property type="match status" value="1"/>
</dbReference>
<dbReference type="SUPFAM" id="SSF48208">
    <property type="entry name" value="Six-hairpin glycosidases"/>
    <property type="match status" value="1"/>
</dbReference>
<dbReference type="InterPro" id="IPR012939">
    <property type="entry name" value="Glyco_hydro_92"/>
</dbReference>
<feature type="chain" id="PRO_5021266889" description="Glycoside hydrolase family 92 protein" evidence="1">
    <location>
        <begin position="24"/>
        <end position="538"/>
    </location>
</feature>
<evidence type="ECO:0000313" key="5">
    <source>
        <dbReference type="Proteomes" id="UP000298030"/>
    </source>
</evidence>
<feature type="domain" description="Glycosyl hydrolase family 92" evidence="2">
    <location>
        <begin position="304"/>
        <end position="538"/>
    </location>
</feature>
<dbReference type="OrthoDB" id="449263at2759"/>
<dbReference type="Gene3D" id="2.70.98.10">
    <property type="match status" value="1"/>
</dbReference>
<dbReference type="GO" id="GO:0005829">
    <property type="term" value="C:cytosol"/>
    <property type="evidence" value="ECO:0007669"/>
    <property type="project" value="TreeGrafter"/>
</dbReference>
<protein>
    <recommendedName>
        <fullName evidence="6">Glycoside hydrolase family 92 protein</fullName>
    </recommendedName>
</protein>
<dbReference type="GO" id="GO:0005975">
    <property type="term" value="P:carbohydrate metabolic process"/>
    <property type="evidence" value="ECO:0007669"/>
    <property type="project" value="InterPro"/>
</dbReference>
<keyword evidence="1" id="KW-0732">Signal</keyword>
<dbReference type="STRING" id="71717.A0A4Y7STY6"/>
<dbReference type="InterPro" id="IPR008928">
    <property type="entry name" value="6-hairpin_glycosidase_sf"/>
</dbReference>
<dbReference type="GO" id="GO:0030246">
    <property type="term" value="F:carbohydrate binding"/>
    <property type="evidence" value="ECO:0007669"/>
    <property type="project" value="InterPro"/>
</dbReference>
<dbReference type="GO" id="GO:0005634">
    <property type="term" value="C:nucleus"/>
    <property type="evidence" value="ECO:0007669"/>
    <property type="project" value="TreeGrafter"/>
</dbReference>
<dbReference type="Gene3D" id="1.20.1610.10">
    <property type="entry name" value="alpha-1,2-mannosidases domains"/>
    <property type="match status" value="1"/>
</dbReference>
<dbReference type="AlphaFoldDB" id="A0A4Y7STY6"/>
<evidence type="ECO:0000256" key="1">
    <source>
        <dbReference type="SAM" id="SignalP"/>
    </source>
</evidence>
<feature type="non-terminal residue" evidence="4">
    <location>
        <position position="538"/>
    </location>
</feature>
<feature type="domain" description="Glycosyl hydrolase family 92 N-terminal" evidence="3">
    <location>
        <begin position="39"/>
        <end position="298"/>
    </location>
</feature>
<dbReference type="Proteomes" id="UP000298030">
    <property type="component" value="Unassembled WGS sequence"/>
</dbReference>
<dbReference type="InterPro" id="IPR041371">
    <property type="entry name" value="GH92_N"/>
</dbReference>
<dbReference type="InterPro" id="IPR014718">
    <property type="entry name" value="GH-type_carb-bd"/>
</dbReference>
<reference evidence="4 5" key="1">
    <citation type="journal article" date="2019" name="Nat. Ecol. Evol.">
        <title>Megaphylogeny resolves global patterns of mushroom evolution.</title>
        <authorList>
            <person name="Varga T."/>
            <person name="Krizsan K."/>
            <person name="Foldi C."/>
            <person name="Dima B."/>
            <person name="Sanchez-Garcia M."/>
            <person name="Sanchez-Ramirez S."/>
            <person name="Szollosi G.J."/>
            <person name="Szarkandi J.G."/>
            <person name="Papp V."/>
            <person name="Albert L."/>
            <person name="Andreopoulos W."/>
            <person name="Angelini C."/>
            <person name="Antonin V."/>
            <person name="Barry K.W."/>
            <person name="Bougher N.L."/>
            <person name="Buchanan P."/>
            <person name="Buyck B."/>
            <person name="Bense V."/>
            <person name="Catcheside P."/>
            <person name="Chovatia M."/>
            <person name="Cooper J."/>
            <person name="Damon W."/>
            <person name="Desjardin D."/>
            <person name="Finy P."/>
            <person name="Geml J."/>
            <person name="Haridas S."/>
            <person name="Hughes K."/>
            <person name="Justo A."/>
            <person name="Karasinski D."/>
            <person name="Kautmanova I."/>
            <person name="Kiss B."/>
            <person name="Kocsube S."/>
            <person name="Kotiranta H."/>
            <person name="LaButti K.M."/>
            <person name="Lechner B.E."/>
            <person name="Liimatainen K."/>
            <person name="Lipzen A."/>
            <person name="Lukacs Z."/>
            <person name="Mihaltcheva S."/>
            <person name="Morgado L.N."/>
            <person name="Niskanen T."/>
            <person name="Noordeloos M.E."/>
            <person name="Ohm R.A."/>
            <person name="Ortiz-Santana B."/>
            <person name="Ovrebo C."/>
            <person name="Racz N."/>
            <person name="Riley R."/>
            <person name="Savchenko A."/>
            <person name="Shiryaev A."/>
            <person name="Soop K."/>
            <person name="Spirin V."/>
            <person name="Szebenyi C."/>
            <person name="Tomsovsky M."/>
            <person name="Tulloss R.E."/>
            <person name="Uehling J."/>
            <person name="Grigoriev I.V."/>
            <person name="Vagvolgyi C."/>
            <person name="Papp T."/>
            <person name="Martin F.M."/>
            <person name="Miettinen O."/>
            <person name="Hibbett D.S."/>
            <person name="Nagy L.G."/>
        </authorList>
    </citation>
    <scope>NUCLEOTIDE SEQUENCE [LARGE SCALE GENOMIC DNA]</scope>
    <source>
        <strain evidence="4 5">FP101781</strain>
    </source>
</reference>
<evidence type="ECO:0000259" key="2">
    <source>
        <dbReference type="Pfam" id="PF07971"/>
    </source>
</evidence>
<dbReference type="Gene3D" id="1.20.1050.60">
    <property type="entry name" value="alpha-1,2-mannosidase"/>
    <property type="match status" value="1"/>
</dbReference>
<evidence type="ECO:0000313" key="4">
    <source>
        <dbReference type="EMBL" id="TEB24719.1"/>
    </source>
</evidence>
<keyword evidence="5" id="KW-1185">Reference proteome</keyword>
<sequence length="538" mass="58632">MGWSTLTVLLLSSLSALPTVVKAQSENASPPKITDPAGYVNPFIGTINVGHVFPGATLPHGMIKAGMDTDSPGNHAGYDGDPKYNVTGFSQLHDSGTGGSIPLSNFKLFAYASCSSFEKCPSSIANRKLLRKTLADGSPDDAASPGYFSTNLTNGIRVELTATRRTALHRYTFPAGTKQPRILVDVTNDGQRSSTKPLVTIDSLEGKGTGRITGGAEFAASFGPGRYQAFVCATFKGEGYELGKPTEHGIWLNNYPTTGTTSSAQVYMGFQPELGGIFTFKPNPTSEITSILARVGVSFISSAQACNNAEEEIPDYDFGKVHKEARESWNELLGRVQVDPTGVEEETVELFYSSLYRTHIAPADYTGENPNWESREPYYDSLYCNWDTYRTLYPLMSLHDPVRFAAIVRGMIDIQKHEGWLPECRGATVQHYMQGGSNADPILGEFFVKYSKQARALGVSPEDLYTALLADAEKQPPNWNLQGRQVDVWKSLGYIAQDMFSPGGANSKWVSRTLEHAFNDFSIAQVSKLLGTKADAAK</sequence>
<dbReference type="EMBL" id="QPFP01000063">
    <property type="protein sequence ID" value="TEB24719.1"/>
    <property type="molecule type" value="Genomic_DNA"/>
</dbReference>
<dbReference type="PANTHER" id="PTHR12143:SF42">
    <property type="entry name" value="PUTATIVE SUBFAMILY (AFU_ORTHOLOGUE AFUA_6G13760)-RELATED"/>
    <property type="match status" value="1"/>
</dbReference>
<proteinExistence type="predicted"/>
<gene>
    <name evidence="4" type="ORF">FA13DRAFT_1738929</name>
</gene>
<dbReference type="Pfam" id="PF17678">
    <property type="entry name" value="Glyco_hydro_92N"/>
    <property type="match status" value="1"/>
</dbReference>
<evidence type="ECO:0008006" key="6">
    <source>
        <dbReference type="Google" id="ProtNLM"/>
    </source>
</evidence>
<comment type="caution">
    <text evidence="4">The sequence shown here is derived from an EMBL/GenBank/DDBJ whole genome shotgun (WGS) entry which is preliminary data.</text>
</comment>
<accession>A0A4Y7STY6</accession>
<feature type="signal peptide" evidence="1">
    <location>
        <begin position="1"/>
        <end position="23"/>
    </location>
</feature>
<dbReference type="InterPro" id="IPR050883">
    <property type="entry name" value="PNGase"/>
</dbReference>
<dbReference type="GO" id="GO:0006516">
    <property type="term" value="P:glycoprotein catabolic process"/>
    <property type="evidence" value="ECO:0007669"/>
    <property type="project" value="TreeGrafter"/>
</dbReference>
<dbReference type="PANTHER" id="PTHR12143">
    <property type="entry name" value="PEPTIDE N-GLYCANASE PNGASE -RELATED"/>
    <property type="match status" value="1"/>
</dbReference>